<dbReference type="EMBL" id="BJZO01000007">
    <property type="protein sequence ID" value="GEO80316.1"/>
    <property type="molecule type" value="Genomic_DNA"/>
</dbReference>
<proteinExistence type="predicted"/>
<dbReference type="Proteomes" id="UP000321567">
    <property type="component" value="Unassembled WGS sequence"/>
</dbReference>
<evidence type="ECO:0000313" key="2">
    <source>
        <dbReference type="EMBL" id="GEO80316.1"/>
    </source>
</evidence>
<dbReference type="Pfam" id="PF04380">
    <property type="entry name" value="BMFP"/>
    <property type="match status" value="1"/>
</dbReference>
<evidence type="ECO:0000313" key="3">
    <source>
        <dbReference type="Proteomes" id="UP000321567"/>
    </source>
</evidence>
<gene>
    <name evidence="2" type="ORF">ROR02_04470</name>
</gene>
<name>A0A512H4B6_9PROT</name>
<reference evidence="2 3" key="1">
    <citation type="submission" date="2019-07" db="EMBL/GenBank/DDBJ databases">
        <title>Whole genome shotgun sequence of Rhodospirillum oryzae NBRC 107573.</title>
        <authorList>
            <person name="Hosoyama A."/>
            <person name="Uohara A."/>
            <person name="Ohji S."/>
            <person name="Ichikawa N."/>
        </authorList>
    </citation>
    <scope>NUCLEOTIDE SEQUENCE [LARGE SCALE GENOMIC DNA]</scope>
    <source>
        <strain evidence="2 3">NBRC 107573</strain>
    </source>
</reference>
<comment type="caution">
    <text evidence="2">The sequence shown here is derived from an EMBL/GenBank/DDBJ whole genome shotgun (WGS) entry which is preliminary data.</text>
</comment>
<organism evidence="2 3">
    <name type="scientific">Pararhodospirillum oryzae</name>
    <dbReference type="NCBI Taxonomy" id="478448"/>
    <lineage>
        <taxon>Bacteria</taxon>
        <taxon>Pseudomonadati</taxon>
        <taxon>Pseudomonadota</taxon>
        <taxon>Alphaproteobacteria</taxon>
        <taxon>Rhodospirillales</taxon>
        <taxon>Rhodospirillaceae</taxon>
        <taxon>Pararhodospirillum</taxon>
    </lineage>
</organism>
<dbReference type="AlphaFoldDB" id="A0A512H4B6"/>
<keyword evidence="3" id="KW-1185">Reference proteome</keyword>
<evidence type="ECO:0000256" key="1">
    <source>
        <dbReference type="SAM" id="MobiDB-lite"/>
    </source>
</evidence>
<protein>
    <recommendedName>
        <fullName evidence="4">Pyrroline-5-carboxylate reductase</fullName>
    </recommendedName>
</protein>
<evidence type="ECO:0008006" key="4">
    <source>
        <dbReference type="Google" id="ProtNLM"/>
    </source>
</evidence>
<dbReference type="RefSeq" id="WP_176599698.1">
    <property type="nucleotide sequence ID" value="NZ_BJZO01000007.1"/>
</dbReference>
<feature type="region of interest" description="Disordered" evidence="1">
    <location>
        <begin position="78"/>
        <end position="121"/>
    </location>
</feature>
<dbReference type="InterPro" id="IPR007475">
    <property type="entry name" value="UbiK"/>
</dbReference>
<accession>A0A512H4B6</accession>
<sequence>MTPSNRLFDDLSRLAGGAAGALGGLRGEMETLIRSRVERILSDMNLVRREDFEVVEAMVREARERQEDLERRLAEMESQLAARAGASTHPRRGATAQAHRSTPPVDGAARVAPDDTTPSDA</sequence>